<evidence type="ECO:0000313" key="1">
    <source>
        <dbReference type="EMBL" id="AZA84940.1"/>
    </source>
</evidence>
<accession>A0A3G6RM24</accession>
<evidence type="ECO:0000313" key="4">
    <source>
        <dbReference type="Proteomes" id="UP000279972"/>
    </source>
</evidence>
<proteinExistence type="predicted"/>
<sequence length="265" mass="28117">MNTKYKFIWILLLTIHWGVKAQVGIGTTTPDPGTILDLSSSNKGLLIPRLQLSGTNDATTVPVSSSATSPDRGMLVYNLQNAGTTPNNVLKDTFYIWTGTAWEPIAEVTDTRTEIDNRNITSLVFTGSPGGSTAAYTAPAYSAWTTLNFSTESIDIGNVHNAGTFTIPTTGLYSFSGIVQLGISTSSGTAKTFGVQIINTTTSTVLATSYFGTGGGGTGGSMPLFWMGNLTAGTQVQIQYRMRDTANSTLSVNVTSNISLRNHFN</sequence>
<organism evidence="2 3">
    <name type="scientific">Chryseobacterium lactis</name>
    <dbReference type="NCBI Taxonomy" id="1241981"/>
    <lineage>
        <taxon>Bacteria</taxon>
        <taxon>Pseudomonadati</taxon>
        <taxon>Bacteroidota</taxon>
        <taxon>Flavobacteriia</taxon>
        <taxon>Flavobacteriales</taxon>
        <taxon>Weeksellaceae</taxon>
        <taxon>Chryseobacterium group</taxon>
        <taxon>Chryseobacterium</taxon>
    </lineage>
</organism>
<evidence type="ECO:0000313" key="3">
    <source>
        <dbReference type="Proteomes" id="UP000236262"/>
    </source>
</evidence>
<dbReference type="Proteomes" id="UP000279972">
    <property type="component" value="Chromosome"/>
</dbReference>
<dbReference type="RefSeq" id="WP_103293792.1">
    <property type="nucleotide sequence ID" value="NZ_CP033924.1"/>
</dbReference>
<dbReference type="Gene3D" id="2.60.120.40">
    <property type="match status" value="1"/>
</dbReference>
<dbReference type="AlphaFoldDB" id="A0A3G6RM24"/>
<dbReference type="InterPro" id="IPR008983">
    <property type="entry name" value="Tumour_necrosis_fac-like_dom"/>
</dbReference>
<protein>
    <recommendedName>
        <fullName evidence="5">C1q domain-containing protein</fullName>
    </recommendedName>
</protein>
<dbReference type="OrthoDB" id="933310at2"/>
<dbReference type="Proteomes" id="UP000236262">
    <property type="component" value="Unassembled WGS sequence"/>
</dbReference>
<dbReference type="EMBL" id="PPEH01000012">
    <property type="protein sequence ID" value="PNW11477.1"/>
    <property type="molecule type" value="Genomic_DNA"/>
</dbReference>
<name>A0A3G6RM24_CHRLC</name>
<evidence type="ECO:0008006" key="5">
    <source>
        <dbReference type="Google" id="ProtNLM"/>
    </source>
</evidence>
<keyword evidence="4" id="KW-1185">Reference proteome</keyword>
<gene>
    <name evidence="2" type="ORF">C1637_21920</name>
    <name evidence="1" type="ORF">EG342_24880</name>
</gene>
<reference evidence="1 4" key="2">
    <citation type="submission" date="2018-11" db="EMBL/GenBank/DDBJ databases">
        <title>Proposal to divide the Flavobacteriaceae and reorganize its genera based on Amino Acid Identity values calculated from whole genome sequences.</title>
        <authorList>
            <person name="Nicholson A.C."/>
            <person name="Gulvik C.A."/>
            <person name="Whitney A.M."/>
            <person name="Humrighouse B.W."/>
            <person name="Bell M."/>
            <person name="Holmes B."/>
            <person name="Steigerwalt A.G."/>
            <person name="Villarma A."/>
            <person name="Sheth M."/>
            <person name="Batra D."/>
            <person name="Pryor J."/>
            <person name="Bernardet J.-F."/>
            <person name="Hugo C."/>
            <person name="Kampfer P."/>
            <person name="Newman J."/>
            <person name="McQuiston J.R."/>
        </authorList>
    </citation>
    <scope>NUCLEOTIDE SEQUENCE [LARGE SCALE GENOMIC DNA]</scope>
    <source>
        <strain evidence="1 4">KC_1864</strain>
    </source>
</reference>
<dbReference type="KEGG" id="clac:EG342_24880"/>
<reference evidence="2 3" key="1">
    <citation type="submission" date="2018-01" db="EMBL/GenBank/DDBJ databases">
        <title>Draft genome sequences of Chryseobacterium lactis NCTC11390, Chryseobacterium oncorhynchi 701B-08, and Chryseobacterium viscerum 687B-08.</title>
        <authorList>
            <person name="Jeong J.-J."/>
            <person name="Lee Y.J."/>
            <person name="Park B."/>
            <person name="Choi I.-G."/>
            <person name="Kim K.D."/>
        </authorList>
    </citation>
    <scope>NUCLEOTIDE SEQUENCE [LARGE SCALE GENOMIC DNA]</scope>
    <source>
        <strain evidence="2 3">NCTC11390</strain>
    </source>
</reference>
<evidence type="ECO:0000313" key="2">
    <source>
        <dbReference type="EMBL" id="PNW11477.1"/>
    </source>
</evidence>
<dbReference type="EMBL" id="CP033924">
    <property type="protein sequence ID" value="AZA84940.1"/>
    <property type="molecule type" value="Genomic_DNA"/>
</dbReference>